<dbReference type="Pfam" id="PF13606">
    <property type="entry name" value="Ank_3"/>
    <property type="match status" value="1"/>
</dbReference>
<feature type="repeat" description="ANK" evidence="2">
    <location>
        <begin position="1164"/>
        <end position="1196"/>
    </location>
</feature>
<feature type="repeat" description="ANK" evidence="2">
    <location>
        <begin position="1294"/>
        <end position="1326"/>
    </location>
</feature>
<keyword evidence="7" id="KW-1185">Reference proteome</keyword>
<dbReference type="PANTHER" id="PTHR46082:SF11">
    <property type="entry name" value="AAA+ ATPASE DOMAIN-CONTAINING PROTEIN-RELATED"/>
    <property type="match status" value="1"/>
</dbReference>
<feature type="repeat" description="ANK" evidence="2">
    <location>
        <begin position="1197"/>
        <end position="1229"/>
    </location>
</feature>
<feature type="repeat" description="ANK" evidence="2">
    <location>
        <begin position="1092"/>
        <end position="1124"/>
    </location>
</feature>
<proteinExistence type="predicted"/>
<keyword evidence="1" id="KW-0677">Repeat</keyword>
<dbReference type="PANTHER" id="PTHR46082">
    <property type="entry name" value="ATP/GTP-BINDING PROTEIN-RELATED"/>
    <property type="match status" value="1"/>
</dbReference>
<feature type="domain" description="Nucleoside phosphorylase" evidence="4">
    <location>
        <begin position="76"/>
        <end position="363"/>
    </location>
</feature>
<evidence type="ECO:0000259" key="4">
    <source>
        <dbReference type="Pfam" id="PF01048"/>
    </source>
</evidence>
<dbReference type="GO" id="GO:0003824">
    <property type="term" value="F:catalytic activity"/>
    <property type="evidence" value="ECO:0007669"/>
    <property type="project" value="InterPro"/>
</dbReference>
<dbReference type="InterPro" id="IPR000845">
    <property type="entry name" value="Nucleoside_phosphorylase_d"/>
</dbReference>
<dbReference type="SUPFAM" id="SSF52540">
    <property type="entry name" value="P-loop containing nucleoside triphosphate hydrolases"/>
    <property type="match status" value="1"/>
</dbReference>
<gene>
    <name evidence="6" type="ORF">CKAH01_04265</name>
</gene>
<dbReference type="SUPFAM" id="SSF48403">
    <property type="entry name" value="Ankyrin repeat"/>
    <property type="match status" value="3"/>
</dbReference>
<dbReference type="Pfam" id="PF24883">
    <property type="entry name" value="NPHP3_N"/>
    <property type="match status" value="1"/>
</dbReference>
<dbReference type="InterPro" id="IPR002110">
    <property type="entry name" value="Ankyrin_rpt"/>
</dbReference>
<dbReference type="SMART" id="SM00248">
    <property type="entry name" value="ANK"/>
    <property type="match status" value="12"/>
</dbReference>
<dbReference type="InterPro" id="IPR035994">
    <property type="entry name" value="Nucleoside_phosphorylase_sf"/>
</dbReference>
<sequence>MAGYDRHHDGNILAPHHVVNASPQGRRTWDSAIADDDLNQTPRKRARLNDSGHGDSHPSTRLLKRLSHDAYTVGWVAALPIEMAAAKAMLDDIHQPLAMSPNDSNVYVFGNIGNHNIVIACLPSGQYGITRAAIVANNMRWSFPSIKVRLMVGIGGGVPDKIDIRLGDIVVSHPSSTSSGVIQYDFGKTVQEGHFQHSGTLNKPPKQLLTAVAKLRADHESRPSRIPEILSEMQDRYSMMTAYTYQGAAQDRLYEATYDHIGRNCDDCNPSYLVKRNKRIGNNPEIHYGIIASANQVMKHGQTRRRLALDHNVLCFEMEAAGLMDSFPCLVIRGICDYSDSHKIKQWQEYAAAAAAAYAKELLSVISPEEIHQSSMTDFDTQPSHYRSRFLNSLKFGEIDSRHSTIKAAHAKTCQWLLKHPAYTRWLDISEFINHHGILWIRGKPGAGKSTIMKYAFSRAGRKTANNAAVISFFFNARGGYLEKSTEGMHRSLLFQLLEKIPELQQVLENSNSGTITGSGSDSWYLSELRDLFSRAVAELGQRQVTCFIDALDECDESEVRQMLDIFEDLGQNAVQNNIGFYVCFSSRHYPFMDIQYGVRFTLEDQPGHQADLEEYVRSKMKTVTRKQADDLTQEILRKASGVFMWVVLVIDILNKEFQRGRMFAVKKRLQEIPPKLSDLFRDILTRDNENMDDLLLSIQWILFAKRPLQLEEYYFALVAGLEPDSLGEWDPDQISKDSMNQFMVSSSKGLAEMTKSKNSAVQFIHESVRDFLLKDNGLTTLWPQLGDNPKGRSHERIKTCCHRYTKVDISAYVQADEYYLEEDKKSTKTLRTQMNEKFPFLEYATNQLLYHSDTAESLGVSQKLFFQDFSSSMDGWIKLRNLFEQHKIRRYAPRTSPLYVFADIGFASLADSMLRNSTQLSTHSSTDQRFKTPFLAAVNGGQRNIVEAFLSRMGVQDINHPIRKNETPLFTAVERRHATIVEMLLEAGADPNFQGSKPGADLLSQAIESKRQDIAQLLLCKNFSIKNSQDLDHPIPPSLAEGRTIPQARVRLELDKAKLNQDVLLEAARNRQPIVLKLLIEKGLKAKSTKGHNSPLYAAVAVSDEFCVKVLLENGADVNTEISSRTGDVDLGRTLLHNAISIGNKAVVLLLLEGGANIDPRGCDLSPLQLALRTGAESISRTLVEKGAKINITDDLGHTALHIAAHKGYLELVKMIVGLRADIDCEDYQGRTPMFLACESRSYAVAAFLFNQGARLPDSDAGSNIPFYTEDEHGHVEQLLQLSGDDINVKDAIGQTPLFEACRLGALDIARLLLERGASATVTDNQGQTALFAIQRSHVHSGRLVRLLVEVGVDPMHQNALGQSFLDASYGFPKLPEGSMKAVFKRIRERRLDEGHSFFQRNALAHAAMDRNEPLVAFLLYLGANPNKKDSHGDTLLRDLIVWGHESRNHIVCLLLDAGADATIPNIYGKTPLELAIQLGRSSLVEIIRSRLQRTPPTQSGLRESSG</sequence>
<dbReference type="InterPro" id="IPR027417">
    <property type="entry name" value="P-loop_NTPase"/>
</dbReference>
<feature type="domain" description="Nephrocystin 3-like N-terminal" evidence="5">
    <location>
        <begin position="413"/>
        <end position="588"/>
    </location>
</feature>
<evidence type="ECO:0000313" key="6">
    <source>
        <dbReference type="EMBL" id="KAK2770758.1"/>
    </source>
</evidence>
<feature type="compositionally biased region" description="Basic and acidic residues" evidence="3">
    <location>
        <begin position="47"/>
        <end position="58"/>
    </location>
</feature>
<keyword evidence="2" id="KW-0040">ANK repeat</keyword>
<comment type="caution">
    <text evidence="6">The sequence shown here is derived from an EMBL/GenBank/DDBJ whole genome shotgun (WGS) entry which is preliminary data.</text>
</comment>
<feature type="repeat" description="ANK" evidence="2">
    <location>
        <begin position="965"/>
        <end position="997"/>
    </location>
</feature>
<evidence type="ECO:0000256" key="1">
    <source>
        <dbReference type="ARBA" id="ARBA00022737"/>
    </source>
</evidence>
<dbReference type="InterPro" id="IPR036770">
    <property type="entry name" value="Ankyrin_rpt-contain_sf"/>
</dbReference>
<dbReference type="GO" id="GO:0009116">
    <property type="term" value="P:nucleoside metabolic process"/>
    <property type="evidence" value="ECO:0007669"/>
    <property type="project" value="InterPro"/>
</dbReference>
<accession>A0AAD9YP56</accession>
<dbReference type="PROSITE" id="PS50088">
    <property type="entry name" value="ANK_REPEAT"/>
    <property type="match status" value="7"/>
</dbReference>
<evidence type="ECO:0000256" key="2">
    <source>
        <dbReference type="PROSITE-ProRule" id="PRU00023"/>
    </source>
</evidence>
<dbReference type="Gene3D" id="1.25.40.20">
    <property type="entry name" value="Ankyrin repeat-containing domain"/>
    <property type="match status" value="3"/>
</dbReference>
<dbReference type="SUPFAM" id="SSF53167">
    <property type="entry name" value="Purine and uridine phosphorylases"/>
    <property type="match status" value="1"/>
</dbReference>
<dbReference type="InterPro" id="IPR053137">
    <property type="entry name" value="NLR-like"/>
</dbReference>
<feature type="region of interest" description="Disordered" evidence="3">
    <location>
        <begin position="14"/>
        <end position="60"/>
    </location>
</feature>
<evidence type="ECO:0000313" key="7">
    <source>
        <dbReference type="Proteomes" id="UP001281614"/>
    </source>
</evidence>
<dbReference type="InterPro" id="IPR056884">
    <property type="entry name" value="NPHP3-like_N"/>
</dbReference>
<dbReference type="EMBL" id="VYYT01000090">
    <property type="protein sequence ID" value="KAK2770758.1"/>
    <property type="molecule type" value="Genomic_DNA"/>
</dbReference>
<evidence type="ECO:0000256" key="3">
    <source>
        <dbReference type="SAM" id="MobiDB-lite"/>
    </source>
</evidence>
<feature type="repeat" description="ANK" evidence="2">
    <location>
        <begin position="1230"/>
        <end position="1262"/>
    </location>
</feature>
<organism evidence="6 7">
    <name type="scientific">Colletotrichum kahawae</name>
    <name type="common">Coffee berry disease fungus</name>
    <dbReference type="NCBI Taxonomy" id="34407"/>
    <lineage>
        <taxon>Eukaryota</taxon>
        <taxon>Fungi</taxon>
        <taxon>Dikarya</taxon>
        <taxon>Ascomycota</taxon>
        <taxon>Pezizomycotina</taxon>
        <taxon>Sordariomycetes</taxon>
        <taxon>Hypocreomycetidae</taxon>
        <taxon>Glomerellales</taxon>
        <taxon>Glomerellaceae</taxon>
        <taxon>Colletotrichum</taxon>
        <taxon>Colletotrichum gloeosporioides species complex</taxon>
    </lineage>
</organism>
<dbReference type="Pfam" id="PF12796">
    <property type="entry name" value="Ank_2"/>
    <property type="match status" value="4"/>
</dbReference>
<evidence type="ECO:0008006" key="8">
    <source>
        <dbReference type="Google" id="ProtNLM"/>
    </source>
</evidence>
<dbReference type="PROSITE" id="PS50297">
    <property type="entry name" value="ANK_REP_REGION"/>
    <property type="match status" value="6"/>
</dbReference>
<dbReference type="Pfam" id="PF01048">
    <property type="entry name" value="PNP_UDP_1"/>
    <property type="match status" value="1"/>
</dbReference>
<protein>
    <recommendedName>
        <fullName evidence="8">Nucleoside phosphorylase domain-containing protein</fullName>
    </recommendedName>
</protein>
<feature type="repeat" description="ANK" evidence="2">
    <location>
        <begin position="1132"/>
        <end position="1164"/>
    </location>
</feature>
<evidence type="ECO:0000259" key="5">
    <source>
        <dbReference type="Pfam" id="PF24883"/>
    </source>
</evidence>
<dbReference type="Proteomes" id="UP001281614">
    <property type="component" value="Unassembled WGS sequence"/>
</dbReference>
<dbReference type="Gene3D" id="3.40.50.1580">
    <property type="entry name" value="Nucleoside phosphorylase domain"/>
    <property type="match status" value="1"/>
</dbReference>
<dbReference type="PRINTS" id="PR01415">
    <property type="entry name" value="ANKYRIN"/>
</dbReference>
<dbReference type="Gene3D" id="3.40.50.300">
    <property type="entry name" value="P-loop containing nucleotide triphosphate hydrolases"/>
    <property type="match status" value="1"/>
</dbReference>
<reference evidence="6" key="1">
    <citation type="submission" date="2023-02" db="EMBL/GenBank/DDBJ databases">
        <title>Colletotrichum kahawae CIFC_Que2 genome sequencing and assembly.</title>
        <authorList>
            <person name="Baroncelli R."/>
        </authorList>
    </citation>
    <scope>NUCLEOTIDE SEQUENCE</scope>
    <source>
        <strain evidence="6">CIFC_Que2</strain>
    </source>
</reference>
<name>A0AAD9YP56_COLKA</name>